<accession>A0A2T7P9J5</accession>
<feature type="region of interest" description="Disordered" evidence="1">
    <location>
        <begin position="1"/>
        <end position="36"/>
    </location>
</feature>
<dbReference type="AlphaFoldDB" id="A0A2T7P9J5"/>
<dbReference type="Proteomes" id="UP000245119">
    <property type="component" value="Linkage Group LG5"/>
</dbReference>
<name>A0A2T7P9J5_POMCA</name>
<evidence type="ECO:0000313" key="2">
    <source>
        <dbReference type="EMBL" id="PVD30092.1"/>
    </source>
</evidence>
<dbReference type="EMBL" id="PZQS01000005">
    <property type="protein sequence ID" value="PVD30092.1"/>
    <property type="molecule type" value="Genomic_DNA"/>
</dbReference>
<sequence>MTGQGGFGRSFAADSRGHGARAPVTRNLGTRAARTPPNMVLPPSACRLPAVRPAFITLAFGALEESREFRPYRIACSRRVHPALLCYDPPPSLQDDNMKMRARFYRLLHFGST</sequence>
<protein>
    <submittedName>
        <fullName evidence="2">Uncharacterized protein</fullName>
    </submittedName>
</protein>
<proteinExistence type="predicted"/>
<comment type="caution">
    <text evidence="2">The sequence shown here is derived from an EMBL/GenBank/DDBJ whole genome shotgun (WGS) entry which is preliminary data.</text>
</comment>
<gene>
    <name evidence="2" type="ORF">C0Q70_09353</name>
</gene>
<evidence type="ECO:0000313" key="3">
    <source>
        <dbReference type="Proteomes" id="UP000245119"/>
    </source>
</evidence>
<keyword evidence="3" id="KW-1185">Reference proteome</keyword>
<organism evidence="2 3">
    <name type="scientific">Pomacea canaliculata</name>
    <name type="common">Golden apple snail</name>
    <dbReference type="NCBI Taxonomy" id="400727"/>
    <lineage>
        <taxon>Eukaryota</taxon>
        <taxon>Metazoa</taxon>
        <taxon>Spiralia</taxon>
        <taxon>Lophotrochozoa</taxon>
        <taxon>Mollusca</taxon>
        <taxon>Gastropoda</taxon>
        <taxon>Caenogastropoda</taxon>
        <taxon>Architaenioglossa</taxon>
        <taxon>Ampullarioidea</taxon>
        <taxon>Ampullariidae</taxon>
        <taxon>Pomacea</taxon>
    </lineage>
</organism>
<evidence type="ECO:0000256" key="1">
    <source>
        <dbReference type="SAM" id="MobiDB-lite"/>
    </source>
</evidence>
<reference evidence="2 3" key="1">
    <citation type="submission" date="2018-04" db="EMBL/GenBank/DDBJ databases">
        <title>The genome of golden apple snail Pomacea canaliculata provides insight into stress tolerance and invasive adaptation.</title>
        <authorList>
            <person name="Liu C."/>
            <person name="Liu B."/>
            <person name="Ren Y."/>
            <person name="Zhang Y."/>
            <person name="Wang H."/>
            <person name="Li S."/>
            <person name="Jiang F."/>
            <person name="Yin L."/>
            <person name="Zhang G."/>
            <person name="Qian W."/>
            <person name="Fan W."/>
        </authorList>
    </citation>
    <scope>NUCLEOTIDE SEQUENCE [LARGE SCALE GENOMIC DNA]</scope>
    <source>
        <strain evidence="2">SZHN2017</strain>
        <tissue evidence="2">Muscle</tissue>
    </source>
</reference>